<dbReference type="Proteomes" id="UP000051682">
    <property type="component" value="Unassembled WGS sequence"/>
</dbReference>
<protein>
    <submittedName>
        <fullName evidence="1">HNH endonuclease</fullName>
    </submittedName>
</protein>
<dbReference type="GO" id="GO:0004519">
    <property type="term" value="F:endonuclease activity"/>
    <property type="evidence" value="ECO:0007669"/>
    <property type="project" value="UniProtKB-KW"/>
</dbReference>
<keyword evidence="1" id="KW-0378">Hydrolase</keyword>
<proteinExistence type="predicted"/>
<name>A0A0Q3KPK8_9FLAO</name>
<keyword evidence="1" id="KW-0255">Endonuclease</keyword>
<organism evidence="1 2">
    <name type="scientific">Chryseobacterium aquaticum</name>
    <dbReference type="NCBI Taxonomy" id="452084"/>
    <lineage>
        <taxon>Bacteria</taxon>
        <taxon>Pseudomonadati</taxon>
        <taxon>Bacteroidota</taxon>
        <taxon>Flavobacteriia</taxon>
        <taxon>Flavobacteriales</taxon>
        <taxon>Weeksellaceae</taxon>
        <taxon>Chryseobacterium group</taxon>
        <taxon>Chryseobacterium</taxon>
    </lineage>
</organism>
<gene>
    <name evidence="1" type="ORF">AR438_10915</name>
</gene>
<evidence type="ECO:0000313" key="2">
    <source>
        <dbReference type="Proteomes" id="UP000051682"/>
    </source>
</evidence>
<dbReference type="OrthoDB" id="489287at2"/>
<sequence length="342" mass="39500">MFISFQENDPSLESQWRSIILFGKNSATYKFAFGKSLLEIASQEKNIISLRDLSPIFVNSILEHLKKNDKQGNSNSSTFLDACRKYNNGDIDYDNLLSVTEKYGFVNVVDAFQNVNGGIIPRKFYDKDYNGIKKNIVITDELLKLKESFQFTNFNEEVEARWNLVETAWNLEINPNLLEVKIDEDLQTLFIEGDFMRRKDISSAKASLNGYQKGKCFYSFQDISINSGDENLCAIDHFFPHVHKVSINESGGNVNGIWNLVLSDKFVNLSKSAKIPELRYLERLYKRNEFYIASKHPLGETIVNQTGRTSSDRKRFLQKQYDLSVNLSLQKWKPVIELEPFF</sequence>
<dbReference type="EMBL" id="LLYZ01000005">
    <property type="protein sequence ID" value="KQK26084.1"/>
    <property type="molecule type" value="Genomic_DNA"/>
</dbReference>
<dbReference type="STRING" id="452084.AR438_10915"/>
<accession>A0A0Q3KPK8</accession>
<dbReference type="RefSeq" id="WP_056015126.1">
    <property type="nucleotide sequence ID" value="NZ_LLYZ01000005.1"/>
</dbReference>
<comment type="caution">
    <text evidence="1">The sequence shown here is derived from an EMBL/GenBank/DDBJ whole genome shotgun (WGS) entry which is preliminary data.</text>
</comment>
<evidence type="ECO:0000313" key="1">
    <source>
        <dbReference type="EMBL" id="KQK26084.1"/>
    </source>
</evidence>
<keyword evidence="1" id="KW-0540">Nuclease</keyword>
<dbReference type="AlphaFoldDB" id="A0A0Q3KPK8"/>
<reference evidence="1 2" key="1">
    <citation type="submission" date="2015-10" db="EMBL/GenBank/DDBJ databases">
        <title>Chryseobacterium aquaticum genome.</title>
        <authorList>
            <person name="Newman J.D."/>
            <person name="Ferguson M.B."/>
            <person name="Miller J.R."/>
        </authorList>
    </citation>
    <scope>NUCLEOTIDE SEQUENCE [LARGE SCALE GENOMIC DNA]</scope>
    <source>
        <strain evidence="1 2">KCTC 12483</strain>
    </source>
</reference>
<keyword evidence="2" id="KW-1185">Reference proteome</keyword>
<dbReference type="Gene3D" id="1.10.30.50">
    <property type="match status" value="1"/>
</dbReference>